<dbReference type="Gene3D" id="3.30.420.40">
    <property type="match status" value="2"/>
</dbReference>
<organism evidence="2 3">
    <name type="scientific">Knoellia remsis</name>
    <dbReference type="NCBI Taxonomy" id="407159"/>
    <lineage>
        <taxon>Bacteria</taxon>
        <taxon>Bacillati</taxon>
        <taxon>Actinomycetota</taxon>
        <taxon>Actinomycetes</taxon>
        <taxon>Micrococcales</taxon>
        <taxon>Intrasporangiaceae</taxon>
        <taxon>Knoellia</taxon>
    </lineage>
</organism>
<comment type="similarity">
    <text evidence="1">Belongs to the ROK (NagC/XylR) family.</text>
</comment>
<dbReference type="Proteomes" id="UP000237822">
    <property type="component" value="Unassembled WGS sequence"/>
</dbReference>
<name>A0A2T0V0U7_9MICO</name>
<evidence type="ECO:0000313" key="2">
    <source>
        <dbReference type="EMBL" id="PRY63774.1"/>
    </source>
</evidence>
<keyword evidence="2" id="KW-0808">Transferase</keyword>
<dbReference type="SUPFAM" id="SSF53067">
    <property type="entry name" value="Actin-like ATPase domain"/>
    <property type="match status" value="1"/>
</dbReference>
<dbReference type="RefSeq" id="WP_106296063.1">
    <property type="nucleotide sequence ID" value="NZ_PVTI01000001.1"/>
</dbReference>
<dbReference type="PANTHER" id="PTHR18964">
    <property type="entry name" value="ROK (REPRESSOR, ORF, KINASE) FAMILY"/>
    <property type="match status" value="1"/>
</dbReference>
<dbReference type="Pfam" id="PF00480">
    <property type="entry name" value="ROK"/>
    <property type="match status" value="1"/>
</dbReference>
<reference evidence="2 3" key="1">
    <citation type="submission" date="2018-03" db="EMBL/GenBank/DDBJ databases">
        <title>Genomic Encyclopedia of Archaeal and Bacterial Type Strains, Phase II (KMG-II): from individual species to whole genera.</title>
        <authorList>
            <person name="Goeker M."/>
        </authorList>
    </citation>
    <scope>NUCLEOTIDE SEQUENCE [LARGE SCALE GENOMIC DNA]</scope>
    <source>
        <strain evidence="2 3">ATCC BAA-1496</strain>
    </source>
</reference>
<dbReference type="NCBIfam" id="NF045942">
    <property type="entry name" value="PolPhglucPhase"/>
    <property type="match status" value="1"/>
</dbReference>
<dbReference type="InterPro" id="IPR000600">
    <property type="entry name" value="ROK"/>
</dbReference>
<protein>
    <submittedName>
        <fullName evidence="2">Polyphosphate glucokinase</fullName>
    </submittedName>
</protein>
<evidence type="ECO:0000313" key="3">
    <source>
        <dbReference type="Proteomes" id="UP000237822"/>
    </source>
</evidence>
<evidence type="ECO:0000256" key="1">
    <source>
        <dbReference type="ARBA" id="ARBA00006479"/>
    </source>
</evidence>
<dbReference type="GO" id="GO:0016301">
    <property type="term" value="F:kinase activity"/>
    <property type="evidence" value="ECO:0007669"/>
    <property type="project" value="UniProtKB-KW"/>
</dbReference>
<dbReference type="InterPro" id="IPR043129">
    <property type="entry name" value="ATPase_NBD"/>
</dbReference>
<comment type="caution">
    <text evidence="2">The sequence shown here is derived from an EMBL/GenBank/DDBJ whole genome shotgun (WGS) entry which is preliminary data.</text>
</comment>
<gene>
    <name evidence="2" type="ORF">BCF74_101177</name>
</gene>
<sequence>MTKKKPGLPLGIDVGGSGIKGAPVDLDKGDFAGKRKRIDTPAKSTPEAVADVIDQIVDHFDEVRGDSPIGITVPAVVTQGVVRSAANIDKSWLDFDAEPMLEKRLGHDIVLVNDADAAGVAEIHYGAAKGQKGLVIVTTLGTGIGSAFIFNGTLIPNSELGHLEIDGFDAEKRAASSVKDNEGLSYEEWAERLQRYYSHVENLFWPDLFVVGGGVSKDAEEFLPLLKIRTKIVAAELENRAGIIGAAHLAQEYHDNRR</sequence>
<keyword evidence="3" id="KW-1185">Reference proteome</keyword>
<dbReference type="EMBL" id="PVTI01000001">
    <property type="protein sequence ID" value="PRY63774.1"/>
    <property type="molecule type" value="Genomic_DNA"/>
</dbReference>
<dbReference type="OrthoDB" id="849313at2"/>
<accession>A0A2T0V0U7</accession>
<dbReference type="PANTHER" id="PTHR18964:SF146">
    <property type="entry name" value="POLYPHOSPHATE GLUCOKINASE"/>
    <property type="match status" value="1"/>
</dbReference>
<dbReference type="AlphaFoldDB" id="A0A2T0V0U7"/>
<dbReference type="CDD" id="cd24058">
    <property type="entry name" value="ASKHA_NBD_ROK_PPGK"/>
    <property type="match status" value="1"/>
</dbReference>
<proteinExistence type="inferred from homology"/>
<keyword evidence="2" id="KW-0418">Kinase</keyword>